<feature type="transmembrane region" description="Helical" evidence="1">
    <location>
        <begin position="12"/>
        <end position="28"/>
    </location>
</feature>
<reference evidence="3" key="1">
    <citation type="submission" date="2023-07" db="EMBL/GenBank/DDBJ databases">
        <title>Novel species isolated from saline lakes on Tibetan Plateau.</title>
        <authorList>
            <person name="Lu H."/>
        </authorList>
    </citation>
    <scope>NUCLEOTIDE SEQUENCE [LARGE SCALE GENOMIC DNA]</scope>
    <source>
        <strain evidence="3">CAK8W</strain>
    </source>
</reference>
<proteinExistence type="predicted"/>
<keyword evidence="1" id="KW-0472">Membrane</keyword>
<evidence type="ECO:0000256" key="1">
    <source>
        <dbReference type="SAM" id="Phobius"/>
    </source>
</evidence>
<name>A0ABS7XK03_9FLAO</name>
<keyword evidence="3" id="KW-1185">Reference proteome</keyword>
<accession>A0ABS7XK03</accession>
<comment type="caution">
    <text evidence="2">The sequence shown here is derived from an EMBL/GenBank/DDBJ whole genome shotgun (WGS) entry which is preliminary data.</text>
</comment>
<protein>
    <submittedName>
        <fullName evidence="2">Uncharacterized protein</fullName>
    </submittedName>
</protein>
<dbReference type="Proteomes" id="UP001199314">
    <property type="component" value="Unassembled WGS sequence"/>
</dbReference>
<sequence length="128" mass="14885">MILREIREGWLGRHILVFLILVFINLSIDAPDIFLKRINYNEQETLIELIIEKGIGIEDAFSEQNHDHELPEKSASKKNHVDLFRTNLFENLALLNLYLECNSIMNYVALINSQDHSKIIIPPPEFEA</sequence>
<keyword evidence="1" id="KW-0812">Transmembrane</keyword>
<dbReference type="EMBL" id="JAIQZE010000006">
    <property type="protein sequence ID" value="MBZ9778729.1"/>
    <property type="molecule type" value="Genomic_DNA"/>
</dbReference>
<evidence type="ECO:0000313" key="3">
    <source>
        <dbReference type="Proteomes" id="UP001199314"/>
    </source>
</evidence>
<gene>
    <name evidence="2" type="ORF">LB452_07315</name>
</gene>
<keyword evidence="1" id="KW-1133">Transmembrane helix</keyword>
<organism evidence="2 3">
    <name type="scientific">Psychroflexus longus</name>
    <dbReference type="NCBI Taxonomy" id="2873596"/>
    <lineage>
        <taxon>Bacteria</taxon>
        <taxon>Pseudomonadati</taxon>
        <taxon>Bacteroidota</taxon>
        <taxon>Flavobacteriia</taxon>
        <taxon>Flavobacteriales</taxon>
        <taxon>Flavobacteriaceae</taxon>
        <taxon>Psychroflexus</taxon>
    </lineage>
</organism>
<dbReference type="RefSeq" id="WP_224461080.1">
    <property type="nucleotide sequence ID" value="NZ_JAIQZE010000006.1"/>
</dbReference>
<evidence type="ECO:0000313" key="2">
    <source>
        <dbReference type="EMBL" id="MBZ9778729.1"/>
    </source>
</evidence>